<keyword evidence="8" id="KW-0413">Isomerase</keyword>
<dbReference type="InterPro" id="IPR001650">
    <property type="entry name" value="Helicase_C-like"/>
</dbReference>
<dbReference type="Pfam" id="PF04851">
    <property type="entry name" value="ResIII"/>
    <property type="match status" value="1"/>
</dbReference>
<gene>
    <name evidence="8 11" type="primary">priA</name>
    <name evidence="11" type="ORF">KQI42_07090</name>
</gene>
<keyword evidence="6 8" id="KW-0067">ATP-binding</keyword>
<evidence type="ECO:0000256" key="7">
    <source>
        <dbReference type="ARBA" id="ARBA00023125"/>
    </source>
</evidence>
<keyword evidence="4 8" id="KW-0547">Nucleotide-binding</keyword>
<comment type="subunit">
    <text evidence="8">Component of the replication restart primosome.</text>
</comment>
<feature type="binding site" evidence="8">
    <location>
        <position position="531"/>
    </location>
    <ligand>
        <name>Zn(2+)</name>
        <dbReference type="ChEBI" id="CHEBI:29105"/>
        <label>2</label>
    </ligand>
</feature>
<evidence type="ECO:0000256" key="6">
    <source>
        <dbReference type="ARBA" id="ARBA00022840"/>
    </source>
</evidence>
<evidence type="ECO:0000259" key="10">
    <source>
        <dbReference type="PROSITE" id="PS51194"/>
    </source>
</evidence>
<feature type="binding site" evidence="8">
    <location>
        <position position="525"/>
    </location>
    <ligand>
        <name>Zn(2+)</name>
        <dbReference type="ChEBI" id="CHEBI:29105"/>
        <label>1</label>
    </ligand>
</feature>
<feature type="binding site" evidence="8">
    <location>
        <position position="552"/>
    </location>
    <ligand>
        <name>Zn(2+)</name>
        <dbReference type="ChEBI" id="CHEBI:29105"/>
        <label>2</label>
    </ligand>
</feature>
<dbReference type="SMART" id="SM00487">
    <property type="entry name" value="DEXDc"/>
    <property type="match status" value="1"/>
</dbReference>
<dbReference type="Pfam" id="PF17764">
    <property type="entry name" value="PriA_3primeBD"/>
    <property type="match status" value="1"/>
</dbReference>
<comment type="catalytic activity">
    <reaction evidence="8">
        <text>ATP + H2O = ADP + phosphate + H(+)</text>
        <dbReference type="Rhea" id="RHEA:13065"/>
        <dbReference type="ChEBI" id="CHEBI:15377"/>
        <dbReference type="ChEBI" id="CHEBI:15378"/>
        <dbReference type="ChEBI" id="CHEBI:30616"/>
        <dbReference type="ChEBI" id="CHEBI:43474"/>
        <dbReference type="ChEBI" id="CHEBI:456216"/>
        <dbReference type="EC" id="5.6.2.4"/>
    </reaction>
</comment>
<keyword evidence="5 8" id="KW-0862">Zinc</keyword>
<keyword evidence="2 8" id="KW-0235">DNA replication</keyword>
<dbReference type="NCBIfam" id="NF004066">
    <property type="entry name" value="PRK05580.1-3"/>
    <property type="match status" value="1"/>
</dbReference>
<dbReference type="InterPro" id="IPR041236">
    <property type="entry name" value="PriA_C"/>
</dbReference>
<keyword evidence="12" id="KW-1185">Reference proteome</keyword>
<dbReference type="SMART" id="SM00490">
    <property type="entry name" value="HELICc"/>
    <property type="match status" value="1"/>
</dbReference>
<dbReference type="CDD" id="cd17929">
    <property type="entry name" value="DEXHc_priA"/>
    <property type="match status" value="1"/>
</dbReference>
<feature type="binding site" evidence="8">
    <location>
        <position position="565"/>
    </location>
    <ligand>
        <name>Zn(2+)</name>
        <dbReference type="ChEBI" id="CHEBI:29105"/>
        <label>1</label>
    </ligand>
</feature>
<keyword evidence="7 8" id="KW-0238">DNA-binding</keyword>
<dbReference type="HAMAP" id="MF_00983">
    <property type="entry name" value="PriA"/>
    <property type="match status" value="1"/>
</dbReference>
<dbReference type="PROSITE" id="PS51192">
    <property type="entry name" value="HELICASE_ATP_BIND_1"/>
    <property type="match status" value="1"/>
</dbReference>
<dbReference type="InterPro" id="IPR041222">
    <property type="entry name" value="PriA_3primeBD"/>
</dbReference>
<evidence type="ECO:0000256" key="2">
    <source>
        <dbReference type="ARBA" id="ARBA00022705"/>
    </source>
</evidence>
<evidence type="ECO:0000256" key="4">
    <source>
        <dbReference type="ARBA" id="ARBA00022741"/>
    </source>
</evidence>
<dbReference type="Proteomes" id="UP000749471">
    <property type="component" value="Unassembled WGS sequence"/>
</dbReference>
<proteinExistence type="inferred from homology"/>
<feature type="binding site" evidence="8">
    <location>
        <position position="562"/>
    </location>
    <ligand>
        <name>Zn(2+)</name>
        <dbReference type="ChEBI" id="CHEBI:29105"/>
        <label>1</label>
    </ligand>
</feature>
<evidence type="ECO:0000256" key="5">
    <source>
        <dbReference type="ARBA" id="ARBA00022833"/>
    </source>
</evidence>
<dbReference type="PANTHER" id="PTHR30580">
    <property type="entry name" value="PRIMOSOMAL PROTEIN N"/>
    <property type="match status" value="1"/>
</dbReference>
<dbReference type="Pfam" id="PF18074">
    <property type="entry name" value="PriA_C"/>
    <property type="match status" value="1"/>
</dbReference>
<dbReference type="RefSeq" id="WP_216518170.1">
    <property type="nucleotide sequence ID" value="NZ_JAHLPM010000004.1"/>
</dbReference>
<dbReference type="NCBIfam" id="TIGR00595">
    <property type="entry name" value="priA"/>
    <property type="match status" value="1"/>
</dbReference>
<evidence type="ECO:0000259" key="9">
    <source>
        <dbReference type="PROSITE" id="PS51192"/>
    </source>
</evidence>
<evidence type="ECO:0000313" key="11">
    <source>
        <dbReference type="EMBL" id="MBU5437766.1"/>
    </source>
</evidence>
<dbReference type="InterPro" id="IPR005259">
    <property type="entry name" value="PriA"/>
</dbReference>
<evidence type="ECO:0000313" key="12">
    <source>
        <dbReference type="Proteomes" id="UP000749471"/>
    </source>
</evidence>
<accession>A0ABS6E5F4</accession>
<comment type="caution">
    <text evidence="11">The sequence shown here is derived from an EMBL/GenBank/DDBJ whole genome shotgun (WGS) entry which is preliminary data.</text>
</comment>
<dbReference type="InterPro" id="IPR014001">
    <property type="entry name" value="Helicase_ATP-bd"/>
</dbReference>
<evidence type="ECO:0000256" key="3">
    <source>
        <dbReference type="ARBA" id="ARBA00022723"/>
    </source>
</evidence>
<dbReference type="GO" id="GO:0016787">
    <property type="term" value="F:hydrolase activity"/>
    <property type="evidence" value="ECO:0007669"/>
    <property type="project" value="UniProtKB-KW"/>
</dbReference>
<name>A0ABS6E5F4_9FIRM</name>
<feature type="binding site" evidence="8">
    <location>
        <position position="522"/>
    </location>
    <ligand>
        <name>Zn(2+)</name>
        <dbReference type="ChEBI" id="CHEBI:29105"/>
        <label>1</label>
    </ligand>
</feature>
<evidence type="ECO:0000256" key="8">
    <source>
        <dbReference type="HAMAP-Rule" id="MF_00983"/>
    </source>
</evidence>
<dbReference type="InterPro" id="IPR040498">
    <property type="entry name" value="PriA_CRR"/>
</dbReference>
<comment type="similarity">
    <text evidence="8">Belongs to the helicase family. PriA subfamily.</text>
</comment>
<keyword evidence="8" id="KW-0347">Helicase</keyword>
<reference evidence="11 12" key="1">
    <citation type="submission" date="2021-06" db="EMBL/GenBank/DDBJ databases">
        <authorList>
            <person name="Sun Q."/>
            <person name="Li D."/>
        </authorList>
    </citation>
    <scope>NUCLEOTIDE SEQUENCE [LARGE SCALE GENOMIC DNA]</scope>
    <source>
        <strain evidence="11 12">MSJ-40</strain>
    </source>
</reference>
<dbReference type="PROSITE" id="PS51194">
    <property type="entry name" value="HELICASE_CTER"/>
    <property type="match status" value="1"/>
</dbReference>
<organism evidence="11 12">
    <name type="scientific">Tissierella simiarum</name>
    <dbReference type="NCBI Taxonomy" id="2841534"/>
    <lineage>
        <taxon>Bacteria</taxon>
        <taxon>Bacillati</taxon>
        <taxon>Bacillota</taxon>
        <taxon>Tissierellia</taxon>
        <taxon>Tissierellales</taxon>
        <taxon>Tissierellaceae</taxon>
        <taxon>Tissierella</taxon>
    </lineage>
</organism>
<feature type="domain" description="Helicase C-terminal" evidence="10">
    <location>
        <begin position="557"/>
        <end position="723"/>
    </location>
</feature>
<dbReference type="EMBL" id="JAHLPM010000004">
    <property type="protein sequence ID" value="MBU5437766.1"/>
    <property type="molecule type" value="Genomic_DNA"/>
</dbReference>
<evidence type="ECO:0000256" key="1">
    <source>
        <dbReference type="ARBA" id="ARBA00022515"/>
    </source>
</evidence>
<keyword evidence="3 8" id="KW-0479">Metal-binding</keyword>
<dbReference type="Pfam" id="PF00271">
    <property type="entry name" value="Helicase_C"/>
    <property type="match status" value="1"/>
</dbReference>
<dbReference type="Pfam" id="PF18319">
    <property type="entry name" value="Zn_ribbon_PriA"/>
    <property type="match status" value="1"/>
</dbReference>
<keyword evidence="1 8" id="KW-0639">Primosome</keyword>
<keyword evidence="8 11" id="KW-0378">Hydrolase</keyword>
<comment type="function">
    <text evidence="8">Initiates the restart of stalled replication forks, which reloads the replicative helicase on sites other than the origin of replication. Recognizes and binds to abandoned replication forks and remodels them to uncover a helicase loading site. Promotes assembly of the primosome at these replication forks.</text>
</comment>
<dbReference type="PANTHER" id="PTHR30580:SF0">
    <property type="entry name" value="PRIMOSOMAL PROTEIN N"/>
    <property type="match status" value="1"/>
</dbReference>
<comment type="cofactor">
    <cofactor evidence="8">
        <name>Zn(2+)</name>
        <dbReference type="ChEBI" id="CHEBI:29105"/>
    </cofactor>
    <text evidence="8">Binds 2 zinc ions per subunit.</text>
</comment>
<feature type="binding site" evidence="8">
    <location>
        <position position="549"/>
    </location>
    <ligand>
        <name>Zn(2+)</name>
        <dbReference type="ChEBI" id="CHEBI:29105"/>
        <label>2</label>
    </ligand>
</feature>
<dbReference type="InterPro" id="IPR006935">
    <property type="entry name" value="Helicase/UvrB_N"/>
</dbReference>
<protein>
    <recommendedName>
        <fullName evidence="8">Replication restart protein PriA</fullName>
    </recommendedName>
    <alternativeName>
        <fullName evidence="8">ATP-dependent DNA helicase PriA</fullName>
        <ecNumber evidence="8">5.6.2.4</ecNumber>
    </alternativeName>
    <alternativeName>
        <fullName evidence="8">DNA 3'-5' helicase PriA</fullName>
    </alternativeName>
</protein>
<sequence>MDKQFAQVIVNNKASQVDKPFTYLIDGDLVGVVKEGMRVIVPFGIGNKMIKGIVIRIEDFFKEDYKLKRIIDVLDDKPLISKELIELSLWISKNYLSSYIDAFQPVLPPGDFKQVNTFVELINNSKIDIMKINEDEKKLLYVIENEKKILLEDLKKKCKIVNINKVLNSLEDMGIIETTIDIKTTVEKKYEKWVRFLVKDIPLIKVKELIGSRSPKQLEIGEYLYNIKETSLKSLIEELNTTLATIKALEKKGIIHIFNKEVNRDPIKNNIEYYKKHTLSNSQRKVFQRILDSINQNEEGNKFLIHGVTGSGKTEIYLQLVEEILKLGRDSIILVPEISLTPQTIERFVGRFGNKVAVLHSKLSQGERFDEWRRIKEGKVKIVVGARSAVFAPFNNLGLIIIDEEHETTYKSSQNPKYDAIEVAAKRCELEKAYLVMGSATPSIETYYNSLMGDITLLKLEERINNTTLPQVKVIDMRQELDNGNKSMFSKELYEAIEKNLINKKQIILFLNRRGFSTFVSCRKCGYVVKCNNCDISMTYHRNTNKLICHYCGVAINPPTICPVCKSNYIKYFGVGTEKVEEYARKLFPQSRIMRMDMDTTTKKGSYEKILDDMKKKNIDILIGTQMVSKGLDFKDVTLVGIIAADTTLNLPDFRSPERTFQLVTQVAGRAGRGDFEGKVILQTYSPEHYSIQYAKEHDYISYYNAEIALRKEFLYPPFINLISILIYGENNSKVASIAKEVYNIIINEIEGINKEDLFKYVIGPYPAPLERIKNNYRWQILIKVEGQYINSLRNIINRICILNTYNLNFDNIKFSIDINPNSIL</sequence>
<dbReference type="EC" id="5.6.2.4" evidence="8"/>
<dbReference type="CDD" id="cd18804">
    <property type="entry name" value="SF2_C_priA"/>
    <property type="match status" value="1"/>
</dbReference>
<feature type="binding site" evidence="8">
    <location>
        <position position="534"/>
    </location>
    <ligand>
        <name>Zn(2+)</name>
        <dbReference type="ChEBI" id="CHEBI:29105"/>
        <label>2</label>
    </ligand>
</feature>
<feature type="domain" description="Helicase ATP-binding" evidence="9">
    <location>
        <begin position="294"/>
        <end position="460"/>
    </location>
</feature>
<comment type="catalytic activity">
    <reaction evidence="8">
        <text>Couples ATP hydrolysis with the unwinding of duplex DNA by translocating in the 3'-5' direction.</text>
        <dbReference type="EC" id="5.6.2.4"/>
    </reaction>
</comment>